<dbReference type="InterPro" id="IPR037006">
    <property type="entry name" value="CheA-like_homodim_sf"/>
</dbReference>
<dbReference type="InterPro" id="IPR004358">
    <property type="entry name" value="Sig_transdc_His_kin-like_C"/>
</dbReference>
<dbReference type="InterPro" id="IPR003594">
    <property type="entry name" value="HATPase_dom"/>
</dbReference>
<feature type="domain" description="CheW-like" evidence="4">
    <location>
        <begin position="261"/>
        <end position="397"/>
    </location>
</feature>
<dbReference type="InterPro" id="IPR002545">
    <property type="entry name" value="CheW-lke_dom"/>
</dbReference>
<dbReference type="Proteomes" id="UP001272242">
    <property type="component" value="Unassembled WGS sequence"/>
</dbReference>
<dbReference type="InterPro" id="IPR036097">
    <property type="entry name" value="HisK_dim/P_sf"/>
</dbReference>
<dbReference type="InterPro" id="IPR005467">
    <property type="entry name" value="His_kinase_dom"/>
</dbReference>
<evidence type="ECO:0000256" key="1">
    <source>
        <dbReference type="ARBA" id="ARBA00000085"/>
    </source>
</evidence>
<evidence type="ECO:0000259" key="4">
    <source>
        <dbReference type="PROSITE" id="PS50851"/>
    </source>
</evidence>
<keyword evidence="6" id="KW-1185">Reference proteome</keyword>
<dbReference type="SMART" id="SM01231">
    <property type="entry name" value="H-kinase_dim"/>
    <property type="match status" value="1"/>
</dbReference>
<evidence type="ECO:0000313" key="5">
    <source>
        <dbReference type="EMBL" id="MDY3558967.1"/>
    </source>
</evidence>
<protein>
    <recommendedName>
        <fullName evidence="2">histidine kinase</fullName>
        <ecNumber evidence="2">2.7.13.3</ecNumber>
    </recommendedName>
</protein>
<dbReference type="SMART" id="SM00260">
    <property type="entry name" value="CheW"/>
    <property type="match status" value="1"/>
</dbReference>
<gene>
    <name evidence="5" type="ORF">R5W23_006143</name>
</gene>
<dbReference type="RefSeq" id="WP_320685816.1">
    <property type="nucleotide sequence ID" value="NZ_JAXBLV010000068.1"/>
</dbReference>
<dbReference type="PANTHER" id="PTHR43395:SF1">
    <property type="entry name" value="CHEMOTAXIS PROTEIN CHEA"/>
    <property type="match status" value="1"/>
</dbReference>
<dbReference type="PROSITE" id="PS50851">
    <property type="entry name" value="CHEW"/>
    <property type="match status" value="1"/>
</dbReference>
<dbReference type="InterPro" id="IPR036890">
    <property type="entry name" value="HATPase_C_sf"/>
</dbReference>
<feature type="domain" description="Histidine kinase" evidence="3">
    <location>
        <begin position="50"/>
        <end position="259"/>
    </location>
</feature>
<dbReference type="SUPFAM" id="SSF55874">
    <property type="entry name" value="ATPase domain of HSP90 chaperone/DNA topoisomerase II/histidine kinase"/>
    <property type="match status" value="1"/>
</dbReference>
<comment type="caution">
    <text evidence="5">The sequence shown here is derived from an EMBL/GenBank/DDBJ whole genome shotgun (WGS) entry which is preliminary data.</text>
</comment>
<dbReference type="EMBL" id="JAXBLV010000068">
    <property type="protein sequence ID" value="MDY3558967.1"/>
    <property type="molecule type" value="Genomic_DNA"/>
</dbReference>
<dbReference type="Gene3D" id="3.30.565.10">
    <property type="entry name" value="Histidine kinase-like ATPase, C-terminal domain"/>
    <property type="match status" value="1"/>
</dbReference>
<dbReference type="SUPFAM" id="SSF50341">
    <property type="entry name" value="CheW-like"/>
    <property type="match status" value="1"/>
</dbReference>
<evidence type="ECO:0000259" key="3">
    <source>
        <dbReference type="PROSITE" id="PS50109"/>
    </source>
</evidence>
<dbReference type="PROSITE" id="PS50109">
    <property type="entry name" value="HIS_KIN"/>
    <property type="match status" value="1"/>
</dbReference>
<dbReference type="Pfam" id="PF02518">
    <property type="entry name" value="HATPase_c"/>
    <property type="match status" value="1"/>
</dbReference>
<dbReference type="EC" id="2.7.13.3" evidence="2"/>
<proteinExistence type="predicted"/>
<sequence length="408" mass="42354">GAPPAPKAMRVDQRKLDEYVNLAGELVIARNALVHAHRRSRTDRAGAAGLKEPIDKICRIVGDVQRNAMGMRMVPVGTVFQRFPRLVRDIARTLGKQIALELEGEETELDKQVAEALGDPLVHLVRNAADHGIEPPDRRRAAGKPAAGTVRLRAGREGNAVFIEVRDDGGGIDAERVKAKALAMRVVTAEQAAALSREQALQLIFAPGLSTAAEVSDLSGRGVGMDVVKSNVASLGGTVVVHSDLGRGTCIRLAVPLTLAVTTVVLVEAGGLLLGLPVEAVQETLKVPAAGLRHLGRGRAVALRDSVVPVAPLSALLGLPAGERGLPLGLTPVVVLNLAGARFGVAADVLHGQQEVVLKPVPAQLGRVPGVGGASIMGDGTIVLILDPAELHGLAVASPGRDGSSTYI</sequence>
<dbReference type="SMART" id="SM00387">
    <property type="entry name" value="HATPase_c"/>
    <property type="match status" value="1"/>
</dbReference>
<feature type="non-terminal residue" evidence="5">
    <location>
        <position position="1"/>
    </location>
</feature>
<accession>A0ABU5EUI3</accession>
<dbReference type="InterPro" id="IPR036061">
    <property type="entry name" value="CheW-like_dom_sf"/>
</dbReference>
<reference evidence="6" key="1">
    <citation type="journal article" date="2023" name="Mar. Drugs">
        <title>Gemmata algarum, a Novel Planctomycete Isolated from an Algal Mat, Displays Antimicrobial Activity.</title>
        <authorList>
            <person name="Kumar G."/>
            <person name="Kallscheuer N."/>
            <person name="Kashif M."/>
            <person name="Ahamad S."/>
            <person name="Jagadeeshwari U."/>
            <person name="Pannikurungottu S."/>
            <person name="Haufschild T."/>
            <person name="Kabuu M."/>
            <person name="Sasikala C."/>
            <person name="Jogler C."/>
            <person name="Ramana C."/>
        </authorList>
    </citation>
    <scope>NUCLEOTIDE SEQUENCE [LARGE SCALE GENOMIC DNA]</scope>
    <source>
        <strain evidence="6">JC673</strain>
    </source>
</reference>
<dbReference type="Pfam" id="PF02895">
    <property type="entry name" value="H-kinase_dim"/>
    <property type="match status" value="1"/>
</dbReference>
<organism evidence="5 6">
    <name type="scientific">Gemmata algarum</name>
    <dbReference type="NCBI Taxonomy" id="2975278"/>
    <lineage>
        <taxon>Bacteria</taxon>
        <taxon>Pseudomonadati</taxon>
        <taxon>Planctomycetota</taxon>
        <taxon>Planctomycetia</taxon>
        <taxon>Gemmatales</taxon>
        <taxon>Gemmataceae</taxon>
        <taxon>Gemmata</taxon>
    </lineage>
</organism>
<dbReference type="PANTHER" id="PTHR43395">
    <property type="entry name" value="SENSOR HISTIDINE KINASE CHEA"/>
    <property type="match status" value="1"/>
</dbReference>
<dbReference type="PRINTS" id="PR00344">
    <property type="entry name" value="BCTRLSENSOR"/>
</dbReference>
<comment type="catalytic activity">
    <reaction evidence="1">
        <text>ATP + protein L-histidine = ADP + protein N-phospho-L-histidine.</text>
        <dbReference type="EC" id="2.7.13.3"/>
    </reaction>
</comment>
<name>A0ABU5EUI3_9BACT</name>
<dbReference type="SUPFAM" id="SSF47384">
    <property type="entry name" value="Homodimeric domain of signal transducing histidine kinase"/>
    <property type="match status" value="1"/>
</dbReference>
<dbReference type="InterPro" id="IPR051315">
    <property type="entry name" value="Bact_Chemotaxis_CheA"/>
</dbReference>
<dbReference type="Pfam" id="PF01584">
    <property type="entry name" value="CheW"/>
    <property type="match status" value="1"/>
</dbReference>
<dbReference type="Gene3D" id="2.30.30.40">
    <property type="entry name" value="SH3 Domains"/>
    <property type="match status" value="1"/>
</dbReference>
<dbReference type="InterPro" id="IPR004105">
    <property type="entry name" value="CheA-like_dim"/>
</dbReference>
<dbReference type="Gene3D" id="1.10.287.560">
    <property type="entry name" value="Histidine kinase CheA-like, homodimeric domain"/>
    <property type="match status" value="1"/>
</dbReference>
<evidence type="ECO:0000313" key="6">
    <source>
        <dbReference type="Proteomes" id="UP001272242"/>
    </source>
</evidence>
<evidence type="ECO:0000256" key="2">
    <source>
        <dbReference type="ARBA" id="ARBA00012438"/>
    </source>
</evidence>